<protein>
    <submittedName>
        <fullName evidence="7">Peroxidase</fullName>
    </submittedName>
</protein>
<evidence type="ECO:0000256" key="2">
    <source>
        <dbReference type="ARBA" id="ARBA00022559"/>
    </source>
</evidence>
<dbReference type="NCBIfam" id="TIGR01413">
    <property type="entry name" value="Dyp_perox_fam"/>
    <property type="match status" value="1"/>
</dbReference>
<name>A0A1D8K652_9GAMM</name>
<dbReference type="AlphaFoldDB" id="A0A1D8K652"/>
<dbReference type="Pfam" id="PF20628">
    <property type="entry name" value="Dyp_perox_C"/>
    <property type="match status" value="1"/>
</dbReference>
<evidence type="ECO:0000256" key="3">
    <source>
        <dbReference type="ARBA" id="ARBA00022723"/>
    </source>
</evidence>
<reference evidence="7 8" key="1">
    <citation type="submission" date="2016-09" db="EMBL/GenBank/DDBJ databases">
        <title>Acidihalobacter prosperus V6 (DSM14174).</title>
        <authorList>
            <person name="Khaleque H.N."/>
            <person name="Ramsay J.P."/>
            <person name="Murphy R.J.T."/>
            <person name="Kaksonen A.H."/>
            <person name="Boxall N.J."/>
            <person name="Watkin E.L.J."/>
        </authorList>
    </citation>
    <scope>NUCLEOTIDE SEQUENCE [LARGE SCALE GENOMIC DNA]</scope>
    <source>
        <strain evidence="7 8">V6</strain>
    </source>
</reference>
<accession>A0A1D8K652</accession>
<dbReference type="InterPro" id="IPR006314">
    <property type="entry name" value="Dyp_peroxidase"/>
</dbReference>
<dbReference type="GO" id="GO:0046872">
    <property type="term" value="F:metal ion binding"/>
    <property type="evidence" value="ECO:0007669"/>
    <property type="project" value="UniProtKB-KW"/>
</dbReference>
<keyword evidence="3" id="KW-0479">Metal-binding</keyword>
<dbReference type="InterPro" id="IPR048328">
    <property type="entry name" value="Dyp_perox_C"/>
</dbReference>
<dbReference type="PANTHER" id="PTHR30521">
    <property type="entry name" value="DEFERROCHELATASE/PEROXIDASE"/>
    <property type="match status" value="1"/>
</dbReference>
<dbReference type="RefSeq" id="WP_070072029.1">
    <property type="nucleotide sequence ID" value="NZ_CP017448.1"/>
</dbReference>
<keyword evidence="8" id="KW-1185">Reference proteome</keyword>
<keyword evidence="4" id="KW-0560">Oxidoreductase</keyword>
<evidence type="ECO:0000256" key="1">
    <source>
        <dbReference type="ARBA" id="ARBA00001970"/>
    </source>
</evidence>
<dbReference type="EMBL" id="CP017448">
    <property type="protein sequence ID" value="AOV16437.1"/>
    <property type="molecule type" value="Genomic_DNA"/>
</dbReference>
<keyword evidence="5" id="KW-0408">Iron</keyword>
<gene>
    <name evidence="7" type="ORF">BJI67_04545</name>
</gene>
<dbReference type="GO" id="GO:0004601">
    <property type="term" value="F:peroxidase activity"/>
    <property type="evidence" value="ECO:0007669"/>
    <property type="project" value="UniProtKB-KW"/>
</dbReference>
<organism evidence="7 8">
    <name type="scientific">Acidihalobacter aeolianus</name>
    <dbReference type="NCBI Taxonomy" id="2792603"/>
    <lineage>
        <taxon>Bacteria</taxon>
        <taxon>Pseudomonadati</taxon>
        <taxon>Pseudomonadota</taxon>
        <taxon>Gammaproteobacteria</taxon>
        <taxon>Chromatiales</taxon>
        <taxon>Ectothiorhodospiraceae</taxon>
        <taxon>Acidihalobacter</taxon>
    </lineage>
</organism>
<evidence type="ECO:0000256" key="4">
    <source>
        <dbReference type="ARBA" id="ARBA00023002"/>
    </source>
</evidence>
<dbReference type="InterPro" id="IPR011008">
    <property type="entry name" value="Dimeric_a/b-barrel"/>
</dbReference>
<evidence type="ECO:0000259" key="6">
    <source>
        <dbReference type="Pfam" id="PF20628"/>
    </source>
</evidence>
<dbReference type="KEGG" id="aaeo:BJI67_04545"/>
<dbReference type="Proteomes" id="UP000095342">
    <property type="component" value="Chromosome"/>
</dbReference>
<sequence>MFPEQPGILAPLPKFARHIFFDLEDIGHAREALSRLATATDGSEIVVGIGASLAAALKADIPGLKTFPALAGPGIEVPSTPAALWCWLRDGEPGELFHRGREIESLLEPAFVPMQSVSLFRHGDGLDLTGYEDGTENPKGEEARATAIVTDPADPMIGSSYVAVQQWLHDFDGFDALPDAPRDDVIGRRRDDNEELEHAPASAHVKRTAQESFEPPAFMFRRSMPWTEGDDGGLMFVAFGHSFYAFETALRRMTGLDDGIADALFGYSRPLTGAYFWCPPTHAGQLDLSALGL</sequence>
<feature type="domain" description="Dyp-type peroxidase C-terminal" evidence="6">
    <location>
        <begin position="127"/>
        <end position="281"/>
    </location>
</feature>
<dbReference type="SUPFAM" id="SSF54909">
    <property type="entry name" value="Dimeric alpha+beta barrel"/>
    <property type="match status" value="1"/>
</dbReference>
<evidence type="ECO:0000313" key="7">
    <source>
        <dbReference type="EMBL" id="AOV16437.1"/>
    </source>
</evidence>
<dbReference type="PANTHER" id="PTHR30521:SF0">
    <property type="entry name" value="DYP-TYPE PEROXIDASE FAMILY PROTEIN"/>
    <property type="match status" value="1"/>
</dbReference>
<proteinExistence type="predicted"/>
<dbReference type="PROSITE" id="PS51404">
    <property type="entry name" value="DYP_PEROXIDASE"/>
    <property type="match status" value="1"/>
</dbReference>
<comment type="cofactor">
    <cofactor evidence="1">
        <name>heme b</name>
        <dbReference type="ChEBI" id="CHEBI:60344"/>
    </cofactor>
</comment>
<evidence type="ECO:0000256" key="5">
    <source>
        <dbReference type="ARBA" id="ARBA00023004"/>
    </source>
</evidence>
<keyword evidence="2 7" id="KW-0575">Peroxidase</keyword>
<dbReference type="GO" id="GO:0020037">
    <property type="term" value="F:heme binding"/>
    <property type="evidence" value="ECO:0007669"/>
    <property type="project" value="InterPro"/>
</dbReference>
<dbReference type="GO" id="GO:0005829">
    <property type="term" value="C:cytosol"/>
    <property type="evidence" value="ECO:0007669"/>
    <property type="project" value="TreeGrafter"/>
</dbReference>
<evidence type="ECO:0000313" key="8">
    <source>
        <dbReference type="Proteomes" id="UP000095342"/>
    </source>
</evidence>